<name>A0A177T3I8_9BASI</name>
<protein>
    <submittedName>
        <fullName evidence="2">Uncharacterized protein</fullName>
    </submittedName>
</protein>
<evidence type="ECO:0000256" key="1">
    <source>
        <dbReference type="SAM" id="MobiDB-lite"/>
    </source>
</evidence>
<dbReference type="EMBL" id="LWDF02000997">
    <property type="protein sequence ID" value="KAE8240963.1"/>
    <property type="molecule type" value="Genomic_DNA"/>
</dbReference>
<proteinExistence type="predicted"/>
<gene>
    <name evidence="2" type="ORF">A4X13_0g7619</name>
</gene>
<evidence type="ECO:0000313" key="2">
    <source>
        <dbReference type="EMBL" id="KAE8240963.1"/>
    </source>
</evidence>
<dbReference type="Proteomes" id="UP000077521">
    <property type="component" value="Unassembled WGS sequence"/>
</dbReference>
<comment type="caution">
    <text evidence="2">The sequence shown here is derived from an EMBL/GenBank/DDBJ whole genome shotgun (WGS) entry which is preliminary data.</text>
</comment>
<organism evidence="2 3">
    <name type="scientific">Tilletia indica</name>
    <dbReference type="NCBI Taxonomy" id="43049"/>
    <lineage>
        <taxon>Eukaryota</taxon>
        <taxon>Fungi</taxon>
        <taxon>Dikarya</taxon>
        <taxon>Basidiomycota</taxon>
        <taxon>Ustilaginomycotina</taxon>
        <taxon>Exobasidiomycetes</taxon>
        <taxon>Tilletiales</taxon>
        <taxon>Tilletiaceae</taxon>
        <taxon>Tilletia</taxon>
    </lineage>
</organism>
<keyword evidence="3" id="KW-1185">Reference proteome</keyword>
<dbReference type="AlphaFoldDB" id="A0A177T3I8"/>
<accession>A0A177T3I8</accession>
<reference evidence="2" key="2">
    <citation type="journal article" date="2019" name="IMA Fungus">
        <title>Genome sequencing and comparison of five Tilletia species to identify candidate genes for the detection of regulated species infecting wheat.</title>
        <authorList>
            <person name="Nguyen H.D.T."/>
            <person name="Sultana T."/>
            <person name="Kesanakurti P."/>
            <person name="Hambleton S."/>
        </authorList>
    </citation>
    <scope>NUCLEOTIDE SEQUENCE</scope>
    <source>
        <strain evidence="2">DAOMC 236416</strain>
    </source>
</reference>
<reference evidence="2" key="1">
    <citation type="submission" date="2016-04" db="EMBL/GenBank/DDBJ databases">
        <authorList>
            <person name="Nguyen H.D."/>
            <person name="Samba Siva P."/>
            <person name="Cullis J."/>
            <person name="Levesque C.A."/>
            <person name="Hambleton S."/>
        </authorList>
    </citation>
    <scope>NUCLEOTIDE SEQUENCE</scope>
    <source>
        <strain evidence="2">DAOMC 236416</strain>
    </source>
</reference>
<evidence type="ECO:0000313" key="3">
    <source>
        <dbReference type="Proteomes" id="UP000077521"/>
    </source>
</evidence>
<feature type="compositionally biased region" description="Acidic residues" evidence="1">
    <location>
        <begin position="77"/>
        <end position="99"/>
    </location>
</feature>
<feature type="region of interest" description="Disordered" evidence="1">
    <location>
        <begin position="74"/>
        <end position="127"/>
    </location>
</feature>
<sequence>MFQKNCVKAVQALQAKYDIGKIKYEHLDLEVRVPKGDPLWRTPIAVHNEERFTKMKENLFGSPTRYAESKIHINEITPDESSESEPGDLFSEDEDDSEDANANVGSKRKRSQQEKSSTSIDKQKSITLCRLQSTAQQASLSRAGFSDKAF</sequence>